<accession>A0A3L6ZVN2</accession>
<keyword evidence="3" id="KW-1185">Reference proteome</keyword>
<sequence>MHTNNGHEVAVIVGDAAGIRDRGREIEDLGEQMLGASDILREIGDGATEERGRSIERIQKEVGDVHEELRLAGDRYKPTGTAMKAYGNTLESVQTAMRRIVLDAEQAKEVLDAKLAAAATATSAADAAADPADDDAAAVERAADLESTATTATNAVGPAQDELNEQFRLFDVEWDTWDAAYDAALTAVNDATEGNVTDDWTDDLAGVVEVVLEVLSWVGVALAIAALVIGGPLIAAIAAVVGIIALIGTIFLAMKGRRGTGDVVWAIVGILPFGKLGKLFQKGKRLTGLTEFFTGPFVDAVTPFRRMRALSGLADNAAGFRAGGMSQRAANGLAAQFGTEFTNFSGAGPRNILNRIIGGSSRGYSMAFAENFANLSAHHRSIVTPHLGVLSDVIASGGRSVPVSEAIINVAEFAVKKERQVEARVNDISGWAAPDPVDAWRAELSR</sequence>
<proteinExistence type="predicted"/>
<keyword evidence="1" id="KW-1133">Transmembrane helix</keyword>
<feature type="transmembrane region" description="Helical" evidence="1">
    <location>
        <begin position="210"/>
        <end position="229"/>
    </location>
</feature>
<evidence type="ECO:0008006" key="4">
    <source>
        <dbReference type="Google" id="ProtNLM"/>
    </source>
</evidence>
<evidence type="ECO:0000256" key="1">
    <source>
        <dbReference type="SAM" id="Phobius"/>
    </source>
</evidence>
<dbReference type="OrthoDB" id="5044126at2"/>
<keyword evidence="1" id="KW-0472">Membrane</keyword>
<evidence type="ECO:0000313" key="2">
    <source>
        <dbReference type="EMBL" id="RLP71957.1"/>
    </source>
</evidence>
<comment type="caution">
    <text evidence="2">The sequence shown here is derived from an EMBL/GenBank/DDBJ whole genome shotgun (WGS) entry which is preliminary data.</text>
</comment>
<feature type="transmembrane region" description="Helical" evidence="1">
    <location>
        <begin position="235"/>
        <end position="254"/>
    </location>
</feature>
<evidence type="ECO:0000313" key="3">
    <source>
        <dbReference type="Proteomes" id="UP000270299"/>
    </source>
</evidence>
<name>A0A3L6ZVN2_9MICO</name>
<protein>
    <recommendedName>
        <fullName evidence="4">WXG100 family type VII secretion target</fullName>
    </recommendedName>
</protein>
<dbReference type="Proteomes" id="UP000270299">
    <property type="component" value="Unassembled WGS sequence"/>
</dbReference>
<organism evidence="2 3">
    <name type="scientific">Mycetocola manganoxydans</name>
    <dbReference type="NCBI Taxonomy" id="699879"/>
    <lineage>
        <taxon>Bacteria</taxon>
        <taxon>Bacillati</taxon>
        <taxon>Actinomycetota</taxon>
        <taxon>Actinomycetes</taxon>
        <taxon>Micrococcales</taxon>
        <taxon>Microbacteriaceae</taxon>
        <taxon>Mycetocola</taxon>
    </lineage>
</organism>
<dbReference type="EMBL" id="RCUV01000006">
    <property type="protein sequence ID" value="RLP71957.1"/>
    <property type="molecule type" value="Genomic_DNA"/>
</dbReference>
<keyword evidence="1" id="KW-0812">Transmembrane</keyword>
<gene>
    <name evidence="2" type="ORF">D9V29_05850</name>
</gene>
<dbReference type="RefSeq" id="WP_121672404.1">
    <property type="nucleotide sequence ID" value="NZ_BMXM01000005.1"/>
</dbReference>
<reference evidence="2 3" key="1">
    <citation type="submission" date="2018-10" db="EMBL/GenBank/DDBJ databases">
        <authorList>
            <person name="Li J."/>
        </authorList>
    </citation>
    <scope>NUCLEOTIDE SEQUENCE [LARGE SCALE GENOMIC DNA]</scope>
    <source>
        <strain evidence="2 3">CCTCC AB209002</strain>
    </source>
</reference>
<dbReference type="AlphaFoldDB" id="A0A3L6ZVN2"/>